<comment type="similarity">
    <text evidence="1">Belongs to the peptidase S10 family.</text>
</comment>
<proteinExistence type="inferred from homology"/>
<dbReference type="AlphaFoldDB" id="A0A2U1MBE6"/>
<dbReference type="STRING" id="35608.A0A2U1MBE6"/>
<name>A0A2U1MBE6_ARTAN</name>
<gene>
    <name evidence="2" type="ORF">CTI12_AA398130</name>
</gene>
<keyword evidence="3" id="KW-1185">Reference proteome</keyword>
<dbReference type="GO" id="GO:0004185">
    <property type="term" value="F:serine-type carboxypeptidase activity"/>
    <property type="evidence" value="ECO:0007669"/>
    <property type="project" value="InterPro"/>
</dbReference>
<evidence type="ECO:0000256" key="1">
    <source>
        <dbReference type="ARBA" id="ARBA00009431"/>
    </source>
</evidence>
<dbReference type="InterPro" id="IPR001563">
    <property type="entry name" value="Peptidase_S10"/>
</dbReference>
<keyword evidence="2" id="KW-0645">Protease</keyword>
<evidence type="ECO:0000313" key="3">
    <source>
        <dbReference type="Proteomes" id="UP000245207"/>
    </source>
</evidence>
<keyword evidence="2" id="KW-0121">Carboxypeptidase</keyword>
<accession>A0A2U1MBE6</accession>
<dbReference type="InterPro" id="IPR029058">
    <property type="entry name" value="AB_hydrolase_fold"/>
</dbReference>
<keyword evidence="2" id="KW-0378">Hydrolase</keyword>
<evidence type="ECO:0000313" key="2">
    <source>
        <dbReference type="EMBL" id="PWA58522.1"/>
    </source>
</evidence>
<dbReference type="Proteomes" id="UP000245207">
    <property type="component" value="Unassembled WGS sequence"/>
</dbReference>
<dbReference type="GO" id="GO:0006508">
    <property type="term" value="P:proteolysis"/>
    <property type="evidence" value="ECO:0007669"/>
    <property type="project" value="InterPro"/>
</dbReference>
<reference evidence="2 3" key="1">
    <citation type="journal article" date="2018" name="Mol. Plant">
        <title>The genome of Artemisia annua provides insight into the evolution of Asteraceae family and artemisinin biosynthesis.</title>
        <authorList>
            <person name="Shen Q."/>
            <person name="Zhang L."/>
            <person name="Liao Z."/>
            <person name="Wang S."/>
            <person name="Yan T."/>
            <person name="Shi P."/>
            <person name="Liu M."/>
            <person name="Fu X."/>
            <person name="Pan Q."/>
            <person name="Wang Y."/>
            <person name="Lv Z."/>
            <person name="Lu X."/>
            <person name="Zhang F."/>
            <person name="Jiang W."/>
            <person name="Ma Y."/>
            <person name="Chen M."/>
            <person name="Hao X."/>
            <person name="Li L."/>
            <person name="Tang Y."/>
            <person name="Lv G."/>
            <person name="Zhou Y."/>
            <person name="Sun X."/>
            <person name="Brodelius P.E."/>
            <person name="Rose J.K.C."/>
            <person name="Tang K."/>
        </authorList>
    </citation>
    <scope>NUCLEOTIDE SEQUENCE [LARGE SCALE GENOMIC DNA]</scope>
    <source>
        <strain evidence="3">cv. Huhao1</strain>
        <tissue evidence="2">Leaf</tissue>
    </source>
</reference>
<dbReference type="EMBL" id="PKPP01005872">
    <property type="protein sequence ID" value="PWA58522.1"/>
    <property type="molecule type" value="Genomic_DNA"/>
</dbReference>
<sequence length="114" mass="12892">MSIDSAFDTTHIEPPRNVTRDTVLLFQDVLKKKDKISNFPGLPFAKFDQYGGILIGNTVINDKTYNLGMYQYFGSHALVSDETSVQIHKYCDFSPNVTTQSSECNKATDDVNRY</sequence>
<protein>
    <submittedName>
        <fullName evidence="2">Peptidase S10, serine carboxypeptidase</fullName>
    </submittedName>
</protein>
<dbReference type="Pfam" id="PF00450">
    <property type="entry name" value="Peptidase_S10"/>
    <property type="match status" value="1"/>
</dbReference>
<comment type="caution">
    <text evidence="2">The sequence shown here is derived from an EMBL/GenBank/DDBJ whole genome shotgun (WGS) entry which is preliminary data.</text>
</comment>
<dbReference type="Gene3D" id="3.40.50.1820">
    <property type="entry name" value="alpha/beta hydrolase"/>
    <property type="match status" value="1"/>
</dbReference>
<organism evidence="2 3">
    <name type="scientific">Artemisia annua</name>
    <name type="common">Sweet wormwood</name>
    <dbReference type="NCBI Taxonomy" id="35608"/>
    <lineage>
        <taxon>Eukaryota</taxon>
        <taxon>Viridiplantae</taxon>
        <taxon>Streptophyta</taxon>
        <taxon>Embryophyta</taxon>
        <taxon>Tracheophyta</taxon>
        <taxon>Spermatophyta</taxon>
        <taxon>Magnoliopsida</taxon>
        <taxon>eudicotyledons</taxon>
        <taxon>Gunneridae</taxon>
        <taxon>Pentapetalae</taxon>
        <taxon>asterids</taxon>
        <taxon>campanulids</taxon>
        <taxon>Asterales</taxon>
        <taxon>Asteraceae</taxon>
        <taxon>Asteroideae</taxon>
        <taxon>Anthemideae</taxon>
        <taxon>Artemisiinae</taxon>
        <taxon>Artemisia</taxon>
    </lineage>
</organism>